<organism evidence="3 4">
    <name type="scientific">Sporosarcina psychrophila</name>
    <name type="common">Bacillus psychrophilus</name>
    <dbReference type="NCBI Taxonomy" id="1476"/>
    <lineage>
        <taxon>Bacteria</taxon>
        <taxon>Bacillati</taxon>
        <taxon>Bacillota</taxon>
        <taxon>Bacilli</taxon>
        <taxon>Bacillales</taxon>
        <taxon>Caryophanaceae</taxon>
        <taxon>Sporosarcina</taxon>
    </lineage>
</organism>
<gene>
    <name evidence="3" type="ORF">ABIC55_004292</name>
</gene>
<feature type="domain" description="Tox-SHH" evidence="2">
    <location>
        <begin position="61"/>
        <end position="158"/>
    </location>
</feature>
<evidence type="ECO:0000259" key="2">
    <source>
        <dbReference type="Pfam" id="PF15652"/>
    </source>
</evidence>
<dbReference type="InterPro" id="IPR028900">
    <property type="entry name" value="Tox-SHH_dom"/>
</dbReference>
<dbReference type="EMBL" id="JBEPME010000008">
    <property type="protein sequence ID" value="MET3659172.1"/>
    <property type="molecule type" value="Genomic_DNA"/>
</dbReference>
<evidence type="ECO:0000313" key="3">
    <source>
        <dbReference type="EMBL" id="MET3659172.1"/>
    </source>
</evidence>
<keyword evidence="4" id="KW-1185">Reference proteome</keyword>
<protein>
    <recommendedName>
        <fullName evidence="2">Tox-SHH domain-containing protein</fullName>
    </recommendedName>
</protein>
<feature type="compositionally biased region" description="Basic and acidic residues" evidence="1">
    <location>
        <begin position="46"/>
        <end position="56"/>
    </location>
</feature>
<dbReference type="Proteomes" id="UP001549104">
    <property type="component" value="Unassembled WGS sequence"/>
</dbReference>
<reference evidence="3 4" key="1">
    <citation type="submission" date="2024-06" db="EMBL/GenBank/DDBJ databases">
        <title>Sorghum-associated microbial communities from plants grown in Nebraska, USA.</title>
        <authorList>
            <person name="Schachtman D."/>
        </authorList>
    </citation>
    <scope>NUCLEOTIDE SEQUENCE [LARGE SCALE GENOMIC DNA]</scope>
    <source>
        <strain evidence="3 4">1288</strain>
    </source>
</reference>
<proteinExistence type="predicted"/>
<sequence>MPFAKKDTPTIIKSGDVDVKVEVKNVDVGAKGTDEINYVYFNKTHKDSLPKPKRDGPNGGKLQSHHGLQQEWAKKNLSQYVYDSKLAPTITIETGKELQHTFISNAQTARRNERMASGVGKWSTTLQEELQFMVDDLTKAGFSRNTTSQVLEQQYKMLDKLGVKYERIDY</sequence>
<comment type="caution">
    <text evidence="3">The sequence shown here is derived from an EMBL/GenBank/DDBJ whole genome shotgun (WGS) entry which is preliminary data.</text>
</comment>
<accession>A0ABV2KDK1</accession>
<evidence type="ECO:0000313" key="4">
    <source>
        <dbReference type="Proteomes" id="UP001549104"/>
    </source>
</evidence>
<feature type="region of interest" description="Disordered" evidence="1">
    <location>
        <begin position="46"/>
        <end position="67"/>
    </location>
</feature>
<evidence type="ECO:0000256" key="1">
    <source>
        <dbReference type="SAM" id="MobiDB-lite"/>
    </source>
</evidence>
<name>A0ABV2KDK1_SPOPS</name>
<dbReference type="Pfam" id="PF15652">
    <property type="entry name" value="Tox-SHH"/>
    <property type="match status" value="1"/>
</dbReference>